<dbReference type="PANTHER" id="PTHR43212">
    <property type="entry name" value="QUERCETIN 2,3-DIOXYGENASE"/>
    <property type="match status" value="1"/>
</dbReference>
<gene>
    <name evidence="6" type="ORF">SAMN04488514_10281</name>
</gene>
<organism evidence="6 7">
    <name type="scientific">Kriegella aquimaris</name>
    <dbReference type="NCBI Taxonomy" id="192904"/>
    <lineage>
        <taxon>Bacteria</taxon>
        <taxon>Pseudomonadati</taxon>
        <taxon>Bacteroidota</taxon>
        <taxon>Flavobacteriia</taxon>
        <taxon>Flavobacteriales</taxon>
        <taxon>Flavobacteriaceae</taxon>
        <taxon>Kriegella</taxon>
    </lineage>
</organism>
<feature type="binding site" evidence="2">
    <location>
        <position position="102"/>
    </location>
    <ligand>
        <name>Fe cation</name>
        <dbReference type="ChEBI" id="CHEBI:24875"/>
    </ligand>
</feature>
<protein>
    <recommendedName>
        <fullName evidence="8">Pirin N-terminal domain-containing protein</fullName>
    </recommendedName>
</protein>
<dbReference type="PANTHER" id="PTHR43212:SF3">
    <property type="entry name" value="QUERCETIN 2,3-DIOXYGENASE"/>
    <property type="match status" value="1"/>
</dbReference>
<dbReference type="InterPro" id="IPR003829">
    <property type="entry name" value="Pirin_N_dom"/>
</dbReference>
<dbReference type="Pfam" id="PF17954">
    <property type="entry name" value="Pirin_C_2"/>
    <property type="match status" value="1"/>
</dbReference>
<dbReference type="InterPro" id="IPR041602">
    <property type="entry name" value="Quercetinase_C"/>
</dbReference>
<dbReference type="STRING" id="192904.SAMN04488514_10281"/>
<sequence>MKTVFHSADSRGHADHGWLNSYHSFSFANYHNPERMHFGVLRVLNDDTVTEGKGFGTHPHQNMEIISIPLEGDLEHKDSMGNTTVIKEGDVQVMSAGTGIYHSEYNKNADKGVKFLQIWVLPNKQNVTPRYDQIATGDLKKENELYQIVSPNASDQGVWLHQDAWFYLGDFEAGKSAVHKVHQSNNGTYAFVLEGEVEIAGQKLGKRDGFGVWDTSELEVIAIKDSRILLMEVPMEIG</sequence>
<evidence type="ECO:0000256" key="2">
    <source>
        <dbReference type="PIRSR" id="PIRSR006232-1"/>
    </source>
</evidence>
<comment type="similarity">
    <text evidence="1 3">Belongs to the pirin family.</text>
</comment>
<feature type="domain" description="Pirin N-terminal" evidence="4">
    <location>
        <begin position="9"/>
        <end position="120"/>
    </location>
</feature>
<evidence type="ECO:0000259" key="5">
    <source>
        <dbReference type="Pfam" id="PF17954"/>
    </source>
</evidence>
<feature type="binding site" evidence="2">
    <location>
        <position position="104"/>
    </location>
    <ligand>
        <name>Fe cation</name>
        <dbReference type="ChEBI" id="CHEBI:24875"/>
    </ligand>
</feature>
<reference evidence="7" key="1">
    <citation type="submission" date="2016-10" db="EMBL/GenBank/DDBJ databases">
        <authorList>
            <person name="Varghese N."/>
            <person name="Submissions S."/>
        </authorList>
    </citation>
    <scope>NUCLEOTIDE SEQUENCE [LARGE SCALE GENOMIC DNA]</scope>
    <source>
        <strain evidence="7">DSM 19886</strain>
    </source>
</reference>
<dbReference type="InterPro" id="IPR012093">
    <property type="entry name" value="Pirin"/>
</dbReference>
<dbReference type="Gene3D" id="2.60.120.10">
    <property type="entry name" value="Jelly Rolls"/>
    <property type="match status" value="2"/>
</dbReference>
<proteinExistence type="inferred from homology"/>
<name>A0A1G9LIJ7_9FLAO</name>
<evidence type="ECO:0000256" key="3">
    <source>
        <dbReference type="RuleBase" id="RU003457"/>
    </source>
</evidence>
<dbReference type="SUPFAM" id="SSF51182">
    <property type="entry name" value="RmlC-like cupins"/>
    <property type="match status" value="1"/>
</dbReference>
<feature type="domain" description="Quercetin 2,3-dioxygenase C-terminal cupin" evidence="5">
    <location>
        <begin position="147"/>
        <end position="233"/>
    </location>
</feature>
<evidence type="ECO:0000256" key="1">
    <source>
        <dbReference type="ARBA" id="ARBA00008416"/>
    </source>
</evidence>
<dbReference type="OrthoDB" id="321327at2"/>
<dbReference type="CDD" id="cd02910">
    <property type="entry name" value="cupin_Yhhw_N"/>
    <property type="match status" value="1"/>
</dbReference>
<dbReference type="PIRSF" id="PIRSF006232">
    <property type="entry name" value="Pirin"/>
    <property type="match status" value="1"/>
</dbReference>
<accession>A0A1G9LIJ7</accession>
<dbReference type="GO" id="GO:0046872">
    <property type="term" value="F:metal ion binding"/>
    <property type="evidence" value="ECO:0007669"/>
    <property type="project" value="UniProtKB-KW"/>
</dbReference>
<keyword evidence="2" id="KW-0408">Iron</keyword>
<dbReference type="RefSeq" id="WP_089886407.1">
    <property type="nucleotide sequence ID" value="NZ_FNGV01000002.1"/>
</dbReference>
<feature type="binding site" evidence="2">
    <location>
        <position position="58"/>
    </location>
    <ligand>
        <name>Fe cation</name>
        <dbReference type="ChEBI" id="CHEBI:24875"/>
    </ligand>
</feature>
<comment type="cofactor">
    <cofactor evidence="2">
        <name>Fe cation</name>
        <dbReference type="ChEBI" id="CHEBI:24875"/>
    </cofactor>
    <text evidence="2">Binds 1 Fe cation per subunit.</text>
</comment>
<dbReference type="Proteomes" id="UP000199440">
    <property type="component" value="Unassembled WGS sequence"/>
</dbReference>
<evidence type="ECO:0000313" key="6">
    <source>
        <dbReference type="EMBL" id="SDL61762.1"/>
    </source>
</evidence>
<dbReference type="InterPro" id="IPR011051">
    <property type="entry name" value="RmlC_Cupin_sf"/>
</dbReference>
<evidence type="ECO:0000313" key="7">
    <source>
        <dbReference type="Proteomes" id="UP000199440"/>
    </source>
</evidence>
<dbReference type="Pfam" id="PF02678">
    <property type="entry name" value="Pirin"/>
    <property type="match status" value="1"/>
</dbReference>
<keyword evidence="2" id="KW-0479">Metal-binding</keyword>
<dbReference type="InterPro" id="IPR014710">
    <property type="entry name" value="RmlC-like_jellyroll"/>
</dbReference>
<evidence type="ECO:0000259" key="4">
    <source>
        <dbReference type="Pfam" id="PF02678"/>
    </source>
</evidence>
<dbReference type="AlphaFoldDB" id="A0A1G9LIJ7"/>
<evidence type="ECO:0008006" key="8">
    <source>
        <dbReference type="Google" id="ProtNLM"/>
    </source>
</evidence>
<keyword evidence="7" id="KW-1185">Reference proteome</keyword>
<feature type="binding site" evidence="2">
    <location>
        <position position="60"/>
    </location>
    <ligand>
        <name>Fe cation</name>
        <dbReference type="ChEBI" id="CHEBI:24875"/>
    </ligand>
</feature>
<dbReference type="EMBL" id="FNGV01000002">
    <property type="protein sequence ID" value="SDL61762.1"/>
    <property type="molecule type" value="Genomic_DNA"/>
</dbReference>